<dbReference type="AlphaFoldDB" id="A0A9D1DNM5"/>
<evidence type="ECO:0000313" key="2">
    <source>
        <dbReference type="Proteomes" id="UP000886785"/>
    </source>
</evidence>
<dbReference type="Proteomes" id="UP000886785">
    <property type="component" value="Unassembled WGS sequence"/>
</dbReference>
<name>A0A9D1DNM5_9FIRM</name>
<comment type="caution">
    <text evidence="1">The sequence shown here is derived from an EMBL/GenBank/DDBJ whole genome shotgun (WGS) entry which is preliminary data.</text>
</comment>
<reference evidence="1" key="2">
    <citation type="journal article" date="2021" name="PeerJ">
        <title>Extensive microbial diversity within the chicken gut microbiome revealed by metagenomics and culture.</title>
        <authorList>
            <person name="Gilroy R."/>
            <person name="Ravi A."/>
            <person name="Getino M."/>
            <person name="Pursley I."/>
            <person name="Horton D.L."/>
            <person name="Alikhan N.F."/>
            <person name="Baker D."/>
            <person name="Gharbi K."/>
            <person name="Hall N."/>
            <person name="Watson M."/>
            <person name="Adriaenssens E.M."/>
            <person name="Foster-Nyarko E."/>
            <person name="Jarju S."/>
            <person name="Secka A."/>
            <person name="Antonio M."/>
            <person name="Oren A."/>
            <person name="Chaudhuri R.R."/>
            <person name="La Ragione R."/>
            <person name="Hildebrand F."/>
            <person name="Pallen M.J."/>
        </authorList>
    </citation>
    <scope>NUCLEOTIDE SEQUENCE</scope>
    <source>
        <strain evidence="1">ChiSjej1B19-7085</strain>
    </source>
</reference>
<gene>
    <name evidence="1" type="ORF">IAA54_00595</name>
</gene>
<sequence length="128" mass="14793">MKERQSFPECDGHIESILIGCGVVKVSFQTWDCKKLVLIYRDVESIAEKNSVFGDISLYEEKRLDGGLTEYSFWDAEDTLVLRLRAGSLNIFEVGDNADINAALFDVGYEYIGNQNWRDTEKRQDRKW</sequence>
<organism evidence="1 2">
    <name type="scientific">Candidatus Gallacutalibacter pullicola</name>
    <dbReference type="NCBI Taxonomy" id="2840830"/>
    <lineage>
        <taxon>Bacteria</taxon>
        <taxon>Bacillati</taxon>
        <taxon>Bacillota</taxon>
        <taxon>Clostridia</taxon>
        <taxon>Eubacteriales</taxon>
        <taxon>Candidatus Gallacutalibacter</taxon>
    </lineage>
</organism>
<accession>A0A9D1DNM5</accession>
<evidence type="ECO:0000313" key="1">
    <source>
        <dbReference type="EMBL" id="HIR56145.1"/>
    </source>
</evidence>
<reference evidence="1" key="1">
    <citation type="submission" date="2020-10" db="EMBL/GenBank/DDBJ databases">
        <authorList>
            <person name="Gilroy R."/>
        </authorList>
    </citation>
    <scope>NUCLEOTIDE SEQUENCE</scope>
    <source>
        <strain evidence="1">ChiSjej1B19-7085</strain>
    </source>
</reference>
<protein>
    <submittedName>
        <fullName evidence="1">Uncharacterized protein</fullName>
    </submittedName>
</protein>
<dbReference type="EMBL" id="DVHF01000005">
    <property type="protein sequence ID" value="HIR56145.1"/>
    <property type="molecule type" value="Genomic_DNA"/>
</dbReference>
<proteinExistence type="predicted"/>